<organism evidence="1">
    <name type="scientific">Bacteroides intestinalis</name>
    <dbReference type="NCBI Taxonomy" id="329854"/>
    <lineage>
        <taxon>Bacteria</taxon>
        <taxon>Pseudomonadati</taxon>
        <taxon>Bacteroidota</taxon>
        <taxon>Bacteroidia</taxon>
        <taxon>Bacteroidales</taxon>
        <taxon>Bacteroidaceae</taxon>
        <taxon>Bacteroides</taxon>
    </lineage>
</organism>
<evidence type="ECO:0000313" key="2">
    <source>
        <dbReference type="Proteomes" id="UP000070319"/>
    </source>
</evidence>
<dbReference type="InterPro" id="IPR032719">
    <property type="entry name" value="WbsX"/>
</dbReference>
<dbReference type="RefSeq" id="WP_061437860.1">
    <property type="nucleotide sequence ID" value="NZ_KQ968737.1"/>
</dbReference>
<dbReference type="EMBL" id="LTDF01000163">
    <property type="protein sequence ID" value="KXT42872.1"/>
    <property type="molecule type" value="Genomic_DNA"/>
</dbReference>
<gene>
    <name evidence="1" type="ORF">HMPREF2531_04515</name>
</gene>
<evidence type="ECO:0000313" key="1">
    <source>
        <dbReference type="EMBL" id="KXT42872.1"/>
    </source>
</evidence>
<dbReference type="PATRIC" id="fig|329854.7.peg.4591"/>
<dbReference type="AlphaFoldDB" id="A0A139KUI8"/>
<dbReference type="PROSITE" id="PS51257">
    <property type="entry name" value="PROKAR_LIPOPROTEIN"/>
    <property type="match status" value="1"/>
</dbReference>
<comment type="caution">
    <text evidence="1">The sequence shown here is derived from an EMBL/GenBank/DDBJ whole genome shotgun (WGS) entry which is preliminary data.</text>
</comment>
<accession>A0A139KUI8</accession>
<sequence length="353" mass="40686">MKSIYIYLGAIICLLCACSTDEHLPDVSKFYYPIPDTPLKEAVNLGAYYYTYKTNDWNKGYPEEPELGEYDIFSNPQLMSRQFEWAIQGGLNYFILKWDNADNDQKLLTQYAQYYTPQAPKMVICYNIAHLKGTNASPIAEKKLAQMVTELKELYNDHMSKAHYFKIDNRPVIMITSLIPSSSQPNAIDFNTVMSTIRQEFANMDVNPYFIGEVPTGWKAPQTYKKSIITMDAVTLTSWAPNDYDRSYAFCSFNDISWKNWCDSTSAWKMDYIPCIFPAYNDLVSNPKSKNLIVERTEKFFMDYCNVAKRNLGSKRFVIVNSWNDFGKGNALEPAKEYGTVSLDILKKQFTVN</sequence>
<reference evidence="1 2" key="1">
    <citation type="submission" date="2016-02" db="EMBL/GenBank/DDBJ databases">
        <authorList>
            <person name="Wen L."/>
            <person name="He K."/>
            <person name="Yang H."/>
        </authorList>
    </citation>
    <scope>NUCLEOTIDE SEQUENCE [LARGE SCALE GENOMIC DNA]</scope>
    <source>
        <strain evidence="1 2">KLE1704</strain>
    </source>
</reference>
<dbReference type="Gene3D" id="3.20.20.80">
    <property type="entry name" value="Glycosidases"/>
    <property type="match status" value="1"/>
</dbReference>
<dbReference type="Proteomes" id="UP000070319">
    <property type="component" value="Unassembled WGS sequence"/>
</dbReference>
<name>A0A139KUI8_9BACE</name>
<proteinExistence type="predicted"/>
<dbReference type="Pfam" id="PF14307">
    <property type="entry name" value="Glyco_tran_WbsX"/>
    <property type="match status" value="1"/>
</dbReference>
<protein>
    <recommendedName>
        <fullName evidence="3">Glycosyltransferase WbsX</fullName>
    </recommendedName>
</protein>
<dbReference type="CDD" id="cd11578">
    <property type="entry name" value="GH99_GH71_like_1"/>
    <property type="match status" value="1"/>
</dbReference>
<evidence type="ECO:0008006" key="3">
    <source>
        <dbReference type="Google" id="ProtNLM"/>
    </source>
</evidence>